<dbReference type="PANTHER" id="PTHR15960">
    <property type="entry name" value="LD44032P"/>
    <property type="match status" value="1"/>
</dbReference>
<dbReference type="SUPFAM" id="SSF46934">
    <property type="entry name" value="UBA-like"/>
    <property type="match status" value="1"/>
</dbReference>
<feature type="region of interest" description="Disordered" evidence="1">
    <location>
        <begin position="126"/>
        <end position="147"/>
    </location>
</feature>
<dbReference type="PROSITE" id="PS50030">
    <property type="entry name" value="UBA"/>
    <property type="match status" value="1"/>
</dbReference>
<reference evidence="3" key="1">
    <citation type="submission" date="2018-10" db="EMBL/GenBank/DDBJ databases">
        <title>Population genomic analysis revealed the cold adaptation of white poplar.</title>
        <authorList>
            <person name="Liu Y.-J."/>
        </authorList>
    </citation>
    <scope>NUCLEOTIDE SEQUENCE [LARGE SCALE GENOMIC DNA]</scope>
    <source>
        <strain evidence="3">PAL-ZL1</strain>
    </source>
</reference>
<protein>
    <recommendedName>
        <fullName evidence="2">UBA domain-containing protein</fullName>
    </recommendedName>
</protein>
<dbReference type="InterPro" id="IPR009060">
    <property type="entry name" value="UBA-like_sf"/>
</dbReference>
<dbReference type="Gene3D" id="1.20.120.1920">
    <property type="entry name" value="UBAP1 SOUBA domain"/>
    <property type="match status" value="1"/>
</dbReference>
<name>A0A4V6ACK2_POPAL</name>
<proteinExistence type="predicted"/>
<dbReference type="GO" id="GO:0043130">
    <property type="term" value="F:ubiquitin binding"/>
    <property type="evidence" value="ECO:0007669"/>
    <property type="project" value="InterPro"/>
</dbReference>
<comment type="caution">
    <text evidence="3">The sequence shown here is derived from an EMBL/GenBank/DDBJ whole genome shotgun (WGS) entry which is preliminary data.</text>
</comment>
<accession>A0A4V6ACK2</accession>
<dbReference type="AlphaFoldDB" id="A0A4V6ACK2"/>
<dbReference type="STRING" id="43335.A0A4V6ACK2"/>
<dbReference type="GO" id="GO:0043162">
    <property type="term" value="P:ubiquitin-dependent protein catabolic process via the multivesicular body sorting pathway"/>
    <property type="evidence" value="ECO:0007669"/>
    <property type="project" value="InterPro"/>
</dbReference>
<sequence length="222" mass="24642">MDYDFRNRKGSPYDTPSTMHRSSTPSTAPQHSHPMYGPPSLYPTVNQPGHTVIPHAPRHHSFTQQTPSSPSSGLGIRVMIKPEYRITPPPQLTPQIVEIPRSSFQFDFELERQILAEAEKDSPNWSRLLGLENSPPKPLQSTSSIGPTADPVVRKYVALGLNRDAVPHAVANYGDNPPKVQEFVNGYTLLQEMGFPSNKVAEALLMYDNNTDEALAHFLNSS</sequence>
<evidence type="ECO:0000256" key="1">
    <source>
        <dbReference type="SAM" id="MobiDB-lite"/>
    </source>
</evidence>
<organism evidence="3">
    <name type="scientific">Populus alba</name>
    <name type="common">White poplar</name>
    <dbReference type="NCBI Taxonomy" id="43335"/>
    <lineage>
        <taxon>Eukaryota</taxon>
        <taxon>Viridiplantae</taxon>
        <taxon>Streptophyta</taxon>
        <taxon>Embryophyta</taxon>
        <taxon>Tracheophyta</taxon>
        <taxon>Spermatophyta</taxon>
        <taxon>Magnoliopsida</taxon>
        <taxon>eudicotyledons</taxon>
        <taxon>Gunneridae</taxon>
        <taxon>Pentapetalae</taxon>
        <taxon>rosids</taxon>
        <taxon>fabids</taxon>
        <taxon>Malpighiales</taxon>
        <taxon>Salicaceae</taxon>
        <taxon>Saliceae</taxon>
        <taxon>Populus</taxon>
    </lineage>
</organism>
<dbReference type="InterPro" id="IPR015940">
    <property type="entry name" value="UBA"/>
</dbReference>
<feature type="region of interest" description="Disordered" evidence="1">
    <location>
        <begin position="1"/>
        <end position="42"/>
    </location>
</feature>
<dbReference type="PANTHER" id="PTHR15960:SF5">
    <property type="entry name" value="LD44032P"/>
    <property type="match status" value="1"/>
</dbReference>
<gene>
    <name evidence="3" type="ORF">D5086_0000014700</name>
</gene>
<dbReference type="InterPro" id="IPR038870">
    <property type="entry name" value="UBAP1"/>
</dbReference>
<feature type="compositionally biased region" description="Polar residues" evidence="1">
    <location>
        <begin position="14"/>
        <end position="30"/>
    </location>
</feature>
<dbReference type="EMBL" id="RCHU01000035">
    <property type="protein sequence ID" value="TKS17386.1"/>
    <property type="molecule type" value="Genomic_DNA"/>
</dbReference>
<evidence type="ECO:0000313" key="3">
    <source>
        <dbReference type="EMBL" id="TKS17386.1"/>
    </source>
</evidence>
<evidence type="ECO:0000259" key="2">
    <source>
        <dbReference type="PROSITE" id="PS50030"/>
    </source>
</evidence>
<dbReference type="InterPro" id="IPR042575">
    <property type="entry name" value="UBAP1_C"/>
</dbReference>
<dbReference type="GO" id="GO:0000813">
    <property type="term" value="C:ESCRT I complex"/>
    <property type="evidence" value="ECO:0007669"/>
    <property type="project" value="InterPro"/>
</dbReference>
<feature type="domain" description="UBA" evidence="2">
    <location>
        <begin position="179"/>
        <end position="221"/>
    </location>
</feature>